<reference evidence="2 3" key="1">
    <citation type="submission" date="2023-12" db="EMBL/GenBank/DDBJ databases">
        <title>Gut-associated functions are favored during microbiome assembly across C. elegans life.</title>
        <authorList>
            <person name="Zimmermann J."/>
        </authorList>
    </citation>
    <scope>NUCLEOTIDE SEQUENCE [LARGE SCALE GENOMIC DNA]</scope>
    <source>
        <strain evidence="2 3">BIGb0393</strain>
    </source>
</reference>
<comment type="caution">
    <text evidence="2">The sequence shown here is derived from an EMBL/GenBank/DDBJ whole genome shotgun (WGS) entry which is preliminary data.</text>
</comment>
<accession>A0ABU8PS03</accession>
<gene>
    <name evidence="2" type="ORF">WH298_10055</name>
</gene>
<dbReference type="InterPro" id="IPR035093">
    <property type="entry name" value="RelE/ParE_toxin_dom_sf"/>
</dbReference>
<sequence length="95" mass="11401">MPEAETDLAAIWLYGYANFGLEKTEVYTHKIYLRYNQLSEHELGRRRIDLGERVFALPHREHVIFYRAEPNKVIVLRILHHSQDAIFHITNQQWL</sequence>
<name>A0ABU8PS03_9GAMM</name>
<dbReference type="Pfam" id="PF05016">
    <property type="entry name" value="ParE_toxin"/>
    <property type="match status" value="1"/>
</dbReference>
<evidence type="ECO:0000313" key="2">
    <source>
        <dbReference type="EMBL" id="MEJ5045544.1"/>
    </source>
</evidence>
<evidence type="ECO:0000256" key="1">
    <source>
        <dbReference type="ARBA" id="ARBA00022649"/>
    </source>
</evidence>
<protein>
    <submittedName>
        <fullName evidence="2">Type II toxin-antitoxin system RelE/ParE family toxin</fullName>
    </submittedName>
</protein>
<dbReference type="RefSeq" id="WP_238344426.1">
    <property type="nucleotide sequence ID" value="NZ_JACAWY010000001.1"/>
</dbReference>
<proteinExistence type="predicted"/>
<evidence type="ECO:0000313" key="3">
    <source>
        <dbReference type="Proteomes" id="UP001362100"/>
    </source>
</evidence>
<dbReference type="EMBL" id="JBBGZW010000001">
    <property type="protein sequence ID" value="MEJ5045544.1"/>
    <property type="molecule type" value="Genomic_DNA"/>
</dbReference>
<organism evidence="2 3">
    <name type="scientific">Pantoea nemavictus</name>
    <dbReference type="NCBI Taxonomy" id="2726955"/>
    <lineage>
        <taxon>Bacteria</taxon>
        <taxon>Pseudomonadati</taxon>
        <taxon>Pseudomonadota</taxon>
        <taxon>Gammaproteobacteria</taxon>
        <taxon>Enterobacterales</taxon>
        <taxon>Erwiniaceae</taxon>
        <taxon>Pantoea</taxon>
    </lineage>
</organism>
<dbReference type="Proteomes" id="UP001362100">
    <property type="component" value="Unassembled WGS sequence"/>
</dbReference>
<dbReference type="InterPro" id="IPR007712">
    <property type="entry name" value="RelE/ParE_toxin"/>
</dbReference>
<keyword evidence="1" id="KW-1277">Toxin-antitoxin system</keyword>
<dbReference type="Gene3D" id="3.30.2310.20">
    <property type="entry name" value="RelE-like"/>
    <property type="match status" value="1"/>
</dbReference>
<keyword evidence="3" id="KW-1185">Reference proteome</keyword>